<evidence type="ECO:0008006" key="4">
    <source>
        <dbReference type="Google" id="ProtNLM"/>
    </source>
</evidence>
<feature type="transmembrane region" description="Helical" evidence="1">
    <location>
        <begin position="147"/>
        <end position="166"/>
    </location>
</feature>
<organism evidence="2 3">
    <name type="scientific">Rubellicoccus peritrichatus</name>
    <dbReference type="NCBI Taxonomy" id="3080537"/>
    <lineage>
        <taxon>Bacteria</taxon>
        <taxon>Pseudomonadati</taxon>
        <taxon>Verrucomicrobiota</taxon>
        <taxon>Opitutia</taxon>
        <taxon>Puniceicoccales</taxon>
        <taxon>Cerasicoccaceae</taxon>
        <taxon>Rubellicoccus</taxon>
    </lineage>
</organism>
<dbReference type="EMBL" id="CP136920">
    <property type="protein sequence ID" value="WOO40193.1"/>
    <property type="molecule type" value="Genomic_DNA"/>
</dbReference>
<keyword evidence="1" id="KW-0812">Transmembrane</keyword>
<evidence type="ECO:0000256" key="1">
    <source>
        <dbReference type="SAM" id="Phobius"/>
    </source>
</evidence>
<evidence type="ECO:0000313" key="3">
    <source>
        <dbReference type="Proteomes" id="UP001304300"/>
    </source>
</evidence>
<evidence type="ECO:0000313" key="2">
    <source>
        <dbReference type="EMBL" id="WOO40193.1"/>
    </source>
</evidence>
<sequence length="178" mass="19484">MAQQDTSSMNNNVLGVTLAVLLMRIWLGFRAFLSGVEKYAGKETVEKQVIVDGRPVEYELVAEGAKKVYSLDSYHGVPAALMDKFEGEPLIPGFMLGIYDTVLGPLLIVLGLTVLLGIFSRISLFVMGLVYTSLTFGLILINQPSGVAWLATHVILIVLMLIYAGYNRFEVGGLLKKK</sequence>
<accession>A0AAQ3QQF6</accession>
<dbReference type="RefSeq" id="WP_317832334.1">
    <property type="nucleotide sequence ID" value="NZ_CP136920.1"/>
</dbReference>
<gene>
    <name evidence="2" type="ORF">RZN69_16350</name>
</gene>
<keyword evidence="1" id="KW-1133">Transmembrane helix</keyword>
<dbReference type="Proteomes" id="UP001304300">
    <property type="component" value="Chromosome"/>
</dbReference>
<proteinExistence type="predicted"/>
<reference evidence="2 3" key="1">
    <citation type="submission" date="2023-10" db="EMBL/GenBank/DDBJ databases">
        <title>Rubellicoccus peritrichatus gen. nov., sp. nov., isolated from an algae of coral reef tank.</title>
        <authorList>
            <person name="Luo J."/>
        </authorList>
    </citation>
    <scope>NUCLEOTIDE SEQUENCE [LARGE SCALE GENOMIC DNA]</scope>
    <source>
        <strain evidence="2 3">CR14</strain>
    </source>
</reference>
<protein>
    <recommendedName>
        <fullName evidence="4">DoxX family protein</fullName>
    </recommendedName>
</protein>
<keyword evidence="1" id="KW-0472">Membrane</keyword>
<feature type="transmembrane region" description="Helical" evidence="1">
    <location>
        <begin position="90"/>
        <end position="115"/>
    </location>
</feature>
<feature type="transmembrane region" description="Helical" evidence="1">
    <location>
        <begin position="12"/>
        <end position="33"/>
    </location>
</feature>
<feature type="transmembrane region" description="Helical" evidence="1">
    <location>
        <begin position="122"/>
        <end position="141"/>
    </location>
</feature>
<dbReference type="AlphaFoldDB" id="A0AAQ3QQF6"/>
<dbReference type="KEGG" id="puo:RZN69_16350"/>
<name>A0AAQ3QQF6_9BACT</name>
<keyword evidence="3" id="KW-1185">Reference proteome</keyword>